<dbReference type="GO" id="GO:1902201">
    <property type="term" value="P:negative regulation of bacterial-type flagellum-dependent cell motility"/>
    <property type="evidence" value="ECO:0007669"/>
    <property type="project" value="TreeGrafter"/>
</dbReference>
<dbReference type="PROSITE" id="PS50887">
    <property type="entry name" value="GGDEF"/>
    <property type="match status" value="1"/>
</dbReference>
<dbReference type="SUPFAM" id="SSF55073">
    <property type="entry name" value="Nucleotide cyclase"/>
    <property type="match status" value="1"/>
</dbReference>
<dbReference type="AlphaFoldDB" id="A0A919YK93"/>
<evidence type="ECO:0000313" key="3">
    <source>
        <dbReference type="Proteomes" id="UP000683139"/>
    </source>
</evidence>
<dbReference type="PANTHER" id="PTHR45138">
    <property type="entry name" value="REGULATORY COMPONENTS OF SENSORY TRANSDUCTION SYSTEM"/>
    <property type="match status" value="1"/>
</dbReference>
<dbReference type="NCBIfam" id="TIGR00254">
    <property type="entry name" value="GGDEF"/>
    <property type="match status" value="1"/>
</dbReference>
<dbReference type="PANTHER" id="PTHR45138:SF25">
    <property type="entry name" value="GGDEF DOMAIN PROTEIN"/>
    <property type="match status" value="1"/>
</dbReference>
<evidence type="ECO:0000259" key="1">
    <source>
        <dbReference type="PROSITE" id="PS50887"/>
    </source>
</evidence>
<gene>
    <name evidence="2" type="ORF">J40TS1_06270</name>
</gene>
<name>A0A919YK93_9BACL</name>
<dbReference type="CDD" id="cd01949">
    <property type="entry name" value="GGDEF"/>
    <property type="match status" value="1"/>
</dbReference>
<protein>
    <recommendedName>
        <fullName evidence="1">GGDEF domain-containing protein</fullName>
    </recommendedName>
</protein>
<organism evidence="2 3">
    <name type="scientific">Paenibacillus montaniterrae</name>
    <dbReference type="NCBI Taxonomy" id="429341"/>
    <lineage>
        <taxon>Bacteria</taxon>
        <taxon>Bacillati</taxon>
        <taxon>Bacillota</taxon>
        <taxon>Bacilli</taxon>
        <taxon>Bacillales</taxon>
        <taxon>Paenibacillaceae</taxon>
        <taxon>Paenibacillus</taxon>
    </lineage>
</organism>
<dbReference type="Proteomes" id="UP000683139">
    <property type="component" value="Unassembled WGS sequence"/>
</dbReference>
<accession>A0A919YK93</accession>
<dbReference type="Gene3D" id="3.30.70.270">
    <property type="match status" value="1"/>
</dbReference>
<dbReference type="InterPro" id="IPR050469">
    <property type="entry name" value="Diguanylate_Cyclase"/>
</dbReference>
<dbReference type="InterPro" id="IPR000160">
    <property type="entry name" value="GGDEF_dom"/>
</dbReference>
<dbReference type="EMBL" id="BOSE01000001">
    <property type="protein sequence ID" value="GIP14985.1"/>
    <property type="molecule type" value="Genomic_DNA"/>
</dbReference>
<sequence length="327" mass="36838">MKEKVNAILKQIGDIAETIPAVASDTKCDTVYQLFISNPHLEGLAIVGKDGALSLMMRARFFQKIGTQYGYTLYMGRAIELVMNAGPLVVDYSELITEVSIQAMNRAEEELYDLVLVTSKGNLVGAVSIRRLLLAVADVRAEMAIFMNPLTGLPGNRIIDDRLNQALQLDDFSVLYLDLDHFKSYNDSYGFKMGDELIQATANVLRKYFVMPEAFLGHIGGDDFIVILHHHHFEKVCAEVLVDFERIKRQFYNEEDWDNQYVLGEGRSGMSHRIPLVSVSIAVVTNRIKKYDNIDHLVHEATRVKKICKAITGSIVCCNEEMEIKTP</sequence>
<evidence type="ECO:0000313" key="2">
    <source>
        <dbReference type="EMBL" id="GIP14985.1"/>
    </source>
</evidence>
<keyword evidence="3" id="KW-1185">Reference proteome</keyword>
<dbReference type="GO" id="GO:0043709">
    <property type="term" value="P:cell adhesion involved in single-species biofilm formation"/>
    <property type="evidence" value="ECO:0007669"/>
    <property type="project" value="TreeGrafter"/>
</dbReference>
<dbReference type="InterPro" id="IPR029787">
    <property type="entry name" value="Nucleotide_cyclase"/>
</dbReference>
<feature type="domain" description="GGDEF" evidence="1">
    <location>
        <begin position="170"/>
        <end position="321"/>
    </location>
</feature>
<reference evidence="2" key="1">
    <citation type="submission" date="2021-03" db="EMBL/GenBank/DDBJ databases">
        <title>Antimicrobial resistance genes in bacteria isolated from Japanese honey, and their potential for conferring macrolide and lincosamide resistance in the American foulbrood pathogen Paenibacillus larvae.</title>
        <authorList>
            <person name="Okamoto M."/>
            <person name="Kumagai M."/>
            <person name="Kanamori H."/>
            <person name="Takamatsu D."/>
        </authorList>
    </citation>
    <scope>NUCLEOTIDE SEQUENCE</scope>
    <source>
        <strain evidence="2">J40TS1</strain>
    </source>
</reference>
<comment type="caution">
    <text evidence="2">The sequence shown here is derived from an EMBL/GenBank/DDBJ whole genome shotgun (WGS) entry which is preliminary data.</text>
</comment>
<dbReference type="SMART" id="SM00267">
    <property type="entry name" value="GGDEF"/>
    <property type="match status" value="1"/>
</dbReference>
<dbReference type="Pfam" id="PF00990">
    <property type="entry name" value="GGDEF"/>
    <property type="match status" value="1"/>
</dbReference>
<proteinExistence type="predicted"/>
<dbReference type="RefSeq" id="WP_246563078.1">
    <property type="nucleotide sequence ID" value="NZ_BOSE01000001.1"/>
</dbReference>
<dbReference type="InterPro" id="IPR043128">
    <property type="entry name" value="Rev_trsase/Diguanyl_cyclase"/>
</dbReference>
<dbReference type="GO" id="GO:0052621">
    <property type="term" value="F:diguanylate cyclase activity"/>
    <property type="evidence" value="ECO:0007669"/>
    <property type="project" value="TreeGrafter"/>
</dbReference>
<dbReference type="GO" id="GO:0005886">
    <property type="term" value="C:plasma membrane"/>
    <property type="evidence" value="ECO:0007669"/>
    <property type="project" value="TreeGrafter"/>
</dbReference>